<accession>A0A9D3T001</accession>
<proteinExistence type="predicted"/>
<dbReference type="Proteomes" id="UP001046870">
    <property type="component" value="Chromosome 15"/>
</dbReference>
<gene>
    <name evidence="1" type="ORF">MATL_G00181020</name>
</gene>
<evidence type="ECO:0000313" key="1">
    <source>
        <dbReference type="EMBL" id="KAG7463848.1"/>
    </source>
</evidence>
<name>A0A9D3T001_MEGAT</name>
<protein>
    <submittedName>
        <fullName evidence="1">Uncharacterized protein</fullName>
    </submittedName>
</protein>
<dbReference type="AlphaFoldDB" id="A0A9D3T001"/>
<keyword evidence="2" id="KW-1185">Reference proteome</keyword>
<comment type="caution">
    <text evidence="1">The sequence shown here is derived from an EMBL/GenBank/DDBJ whole genome shotgun (WGS) entry which is preliminary data.</text>
</comment>
<evidence type="ECO:0000313" key="2">
    <source>
        <dbReference type="Proteomes" id="UP001046870"/>
    </source>
</evidence>
<organism evidence="1 2">
    <name type="scientific">Megalops atlanticus</name>
    <name type="common">Tarpon</name>
    <name type="synonym">Clupea gigantea</name>
    <dbReference type="NCBI Taxonomy" id="7932"/>
    <lineage>
        <taxon>Eukaryota</taxon>
        <taxon>Metazoa</taxon>
        <taxon>Chordata</taxon>
        <taxon>Craniata</taxon>
        <taxon>Vertebrata</taxon>
        <taxon>Euteleostomi</taxon>
        <taxon>Actinopterygii</taxon>
        <taxon>Neopterygii</taxon>
        <taxon>Teleostei</taxon>
        <taxon>Elopiformes</taxon>
        <taxon>Megalopidae</taxon>
        <taxon>Megalops</taxon>
    </lineage>
</organism>
<sequence length="68" mass="7835">MLEQLPTLADQGSTNSAEISGYLQASEHLGFRPPSSYLQMRNRRPFKSNVYGKNKYVFWMSPCLFMLT</sequence>
<reference evidence="1" key="1">
    <citation type="submission" date="2021-01" db="EMBL/GenBank/DDBJ databases">
        <authorList>
            <person name="Zahm M."/>
            <person name="Roques C."/>
            <person name="Cabau C."/>
            <person name="Klopp C."/>
            <person name="Donnadieu C."/>
            <person name="Jouanno E."/>
            <person name="Lampietro C."/>
            <person name="Louis A."/>
            <person name="Herpin A."/>
            <person name="Echchiki A."/>
            <person name="Berthelot C."/>
            <person name="Parey E."/>
            <person name="Roest-Crollius H."/>
            <person name="Braasch I."/>
            <person name="Postlethwait J."/>
            <person name="Bobe J."/>
            <person name="Montfort J."/>
            <person name="Bouchez O."/>
            <person name="Begum T."/>
            <person name="Mejri S."/>
            <person name="Adams A."/>
            <person name="Chen W.-J."/>
            <person name="Guiguen Y."/>
        </authorList>
    </citation>
    <scope>NUCLEOTIDE SEQUENCE</scope>
    <source>
        <strain evidence="1">YG-15Mar2019-1</strain>
        <tissue evidence="1">Brain</tissue>
    </source>
</reference>
<dbReference type="EMBL" id="JAFDVH010000015">
    <property type="protein sequence ID" value="KAG7463848.1"/>
    <property type="molecule type" value="Genomic_DNA"/>
</dbReference>